<accession>A0A847SB23</accession>
<keyword evidence="3" id="KW-1185">Reference proteome</keyword>
<dbReference type="InterPro" id="IPR009081">
    <property type="entry name" value="PP-bd_ACP"/>
</dbReference>
<dbReference type="EMBL" id="JABAIM010000003">
    <property type="protein sequence ID" value="NLR76105.1"/>
    <property type="molecule type" value="Genomic_DNA"/>
</dbReference>
<dbReference type="InterPro" id="IPR036736">
    <property type="entry name" value="ACP-like_sf"/>
</dbReference>
<dbReference type="Pfam" id="PF00550">
    <property type="entry name" value="PP-binding"/>
    <property type="match status" value="1"/>
</dbReference>
<dbReference type="AlphaFoldDB" id="A0A847SB23"/>
<proteinExistence type="predicted"/>
<dbReference type="PROSITE" id="PS50075">
    <property type="entry name" value="CARRIER"/>
    <property type="match status" value="1"/>
</dbReference>
<reference evidence="2 3" key="1">
    <citation type="submission" date="2020-04" db="EMBL/GenBank/DDBJ databases">
        <title>Draft genome of Leeia sp. IMCC25680.</title>
        <authorList>
            <person name="Song J."/>
            <person name="Cho J.-C."/>
        </authorList>
    </citation>
    <scope>NUCLEOTIDE SEQUENCE [LARGE SCALE GENOMIC DNA]</scope>
    <source>
        <strain evidence="2 3">IMCC25680</strain>
    </source>
</reference>
<comment type="caution">
    <text evidence="2">The sequence shown here is derived from an EMBL/GenBank/DDBJ whole genome shotgun (WGS) entry which is preliminary data.</text>
</comment>
<protein>
    <submittedName>
        <fullName evidence="2">Acyl carrier protein</fullName>
    </submittedName>
</protein>
<dbReference type="SUPFAM" id="SSF47336">
    <property type="entry name" value="ACP-like"/>
    <property type="match status" value="1"/>
</dbReference>
<name>A0A847SB23_9NEIS</name>
<gene>
    <name evidence="2" type="ORF">HF682_13140</name>
</gene>
<evidence type="ECO:0000259" key="1">
    <source>
        <dbReference type="PROSITE" id="PS50075"/>
    </source>
</evidence>
<sequence length="81" mass="9045">MTDQTILDHIKQILSENFEIEPERVHAGANLFTEFDLDSIDAVELAIGLQKLTGRRIQPQDFKEVRTVGDVIAAVQQLLAA</sequence>
<dbReference type="Proteomes" id="UP000587991">
    <property type="component" value="Unassembled WGS sequence"/>
</dbReference>
<organism evidence="2 3">
    <name type="scientific">Leeia aquatica</name>
    <dbReference type="NCBI Taxonomy" id="2725557"/>
    <lineage>
        <taxon>Bacteria</taxon>
        <taxon>Pseudomonadati</taxon>
        <taxon>Pseudomonadota</taxon>
        <taxon>Betaproteobacteria</taxon>
        <taxon>Neisseriales</taxon>
        <taxon>Leeiaceae</taxon>
        <taxon>Leeia</taxon>
    </lineage>
</organism>
<dbReference type="Gene3D" id="1.10.1200.10">
    <property type="entry name" value="ACP-like"/>
    <property type="match status" value="1"/>
</dbReference>
<feature type="domain" description="Carrier" evidence="1">
    <location>
        <begin position="4"/>
        <end position="79"/>
    </location>
</feature>
<evidence type="ECO:0000313" key="2">
    <source>
        <dbReference type="EMBL" id="NLR76105.1"/>
    </source>
</evidence>
<dbReference type="NCBIfam" id="NF003757">
    <property type="entry name" value="PRK05350.1"/>
    <property type="match status" value="1"/>
</dbReference>
<evidence type="ECO:0000313" key="3">
    <source>
        <dbReference type="Proteomes" id="UP000587991"/>
    </source>
</evidence>